<comment type="caution">
    <text evidence="1">The sequence shown here is derived from an EMBL/GenBank/DDBJ whole genome shotgun (WGS) entry which is preliminary data.</text>
</comment>
<dbReference type="RefSeq" id="WP_166130766.1">
    <property type="nucleotide sequence ID" value="NZ_JAANOQ010000008.1"/>
</dbReference>
<gene>
    <name evidence="1" type="ORF">H8R27_13370</name>
</gene>
<sequence length="249" mass="27221">MAKVNGIIKIEGTVEDLTFYKKDGKNFVRKKGGISKERIMNDPNFVRTRENGSEFGHCGSSGKVLKLAVGTMVFKAKDSKLSSRLLQVMSRIKNFDTVSARGKRNVAAGFTTPEGKLQLKGFDFNPKAPFKGVLFAPYTLDTGTGEVLIPNFIPIEQVQYPQGATHMSFQSAAVLVDFETGLSASVYSPIENIPISLTNTSVTLTPTSVPTGTGVQLFLILISFYQEVNGAQYSLKNEEFNVLHVLEVV</sequence>
<dbReference type="Proteomes" id="UP000605990">
    <property type="component" value="Unassembled WGS sequence"/>
</dbReference>
<evidence type="ECO:0000313" key="2">
    <source>
        <dbReference type="Proteomes" id="UP000605990"/>
    </source>
</evidence>
<proteinExistence type="predicted"/>
<name>A0ABR7J211_9FLAO</name>
<evidence type="ECO:0000313" key="1">
    <source>
        <dbReference type="EMBL" id="MBC5835879.1"/>
    </source>
</evidence>
<accession>A0ABR7J211</accession>
<keyword evidence="2" id="KW-1185">Reference proteome</keyword>
<protein>
    <submittedName>
        <fullName evidence="1">Uncharacterized protein</fullName>
    </submittedName>
</protein>
<dbReference type="EMBL" id="JACRUN010000009">
    <property type="protein sequence ID" value="MBC5835879.1"/>
    <property type="molecule type" value="Genomic_DNA"/>
</dbReference>
<reference evidence="1 2" key="1">
    <citation type="submission" date="2020-08" db="EMBL/GenBank/DDBJ databases">
        <title>Description of novel Flavobacterium F-408 isolate.</title>
        <authorList>
            <person name="Saticioglu I.B."/>
            <person name="Duman M."/>
            <person name="Altun S."/>
        </authorList>
    </citation>
    <scope>NUCLEOTIDE SEQUENCE [LARGE SCALE GENOMIC DNA]</scope>
    <source>
        <strain evidence="1 2">F-408</strain>
    </source>
</reference>
<organism evidence="1 2">
    <name type="scientific">Flavobacterium bernardetii</name>
    <dbReference type="NCBI Taxonomy" id="2813823"/>
    <lineage>
        <taxon>Bacteria</taxon>
        <taxon>Pseudomonadati</taxon>
        <taxon>Bacteroidota</taxon>
        <taxon>Flavobacteriia</taxon>
        <taxon>Flavobacteriales</taxon>
        <taxon>Flavobacteriaceae</taxon>
        <taxon>Flavobacterium</taxon>
    </lineage>
</organism>